<dbReference type="InterPro" id="IPR036388">
    <property type="entry name" value="WH-like_DNA-bd_sf"/>
</dbReference>
<protein>
    <submittedName>
        <fullName evidence="5">Regulatory LuxR family protein</fullName>
    </submittedName>
</protein>
<name>A0A4R3PZD4_RHISU</name>
<dbReference type="AlphaFoldDB" id="A0A4R3PZD4"/>
<dbReference type="PRINTS" id="PR00038">
    <property type="entry name" value="HTHLUXR"/>
</dbReference>
<sequence length="67" mass="7426">MNEIHITKREREILTLMCDGKSAQEIAIILGCSVHTVRTHIESLKDTFAVYKDTALVAAALRTGVIE</sequence>
<dbReference type="CDD" id="cd06170">
    <property type="entry name" value="LuxR_C_like"/>
    <property type="match status" value="1"/>
</dbReference>
<dbReference type="PROSITE" id="PS50043">
    <property type="entry name" value="HTH_LUXR_2"/>
    <property type="match status" value="1"/>
</dbReference>
<evidence type="ECO:0000256" key="2">
    <source>
        <dbReference type="ARBA" id="ARBA00023125"/>
    </source>
</evidence>
<proteinExistence type="predicted"/>
<dbReference type="Gene3D" id="1.10.10.10">
    <property type="entry name" value="Winged helix-like DNA-binding domain superfamily/Winged helix DNA-binding domain"/>
    <property type="match status" value="1"/>
</dbReference>
<evidence type="ECO:0000313" key="5">
    <source>
        <dbReference type="EMBL" id="TCU13931.1"/>
    </source>
</evidence>
<organism evidence="5 6">
    <name type="scientific">Rhizobium sullae</name>
    <name type="common">Rhizobium hedysari</name>
    <dbReference type="NCBI Taxonomy" id="50338"/>
    <lineage>
        <taxon>Bacteria</taxon>
        <taxon>Pseudomonadati</taxon>
        <taxon>Pseudomonadota</taxon>
        <taxon>Alphaproteobacteria</taxon>
        <taxon>Hyphomicrobiales</taxon>
        <taxon>Rhizobiaceae</taxon>
        <taxon>Rhizobium/Agrobacterium group</taxon>
        <taxon>Rhizobium</taxon>
    </lineage>
</organism>
<dbReference type="GO" id="GO:0006355">
    <property type="term" value="P:regulation of DNA-templated transcription"/>
    <property type="evidence" value="ECO:0007669"/>
    <property type="project" value="InterPro"/>
</dbReference>
<dbReference type="SMART" id="SM00421">
    <property type="entry name" value="HTH_LUXR"/>
    <property type="match status" value="1"/>
</dbReference>
<dbReference type="SUPFAM" id="SSF46894">
    <property type="entry name" value="C-terminal effector domain of the bipartite response regulators"/>
    <property type="match status" value="1"/>
</dbReference>
<dbReference type="RefSeq" id="WP_027513532.1">
    <property type="nucleotide sequence ID" value="NZ_CP104144.1"/>
</dbReference>
<dbReference type="GO" id="GO:0003677">
    <property type="term" value="F:DNA binding"/>
    <property type="evidence" value="ECO:0007669"/>
    <property type="project" value="UniProtKB-KW"/>
</dbReference>
<keyword evidence="2" id="KW-0238">DNA-binding</keyword>
<dbReference type="EMBL" id="SMBH01000010">
    <property type="protein sequence ID" value="TCU13931.1"/>
    <property type="molecule type" value="Genomic_DNA"/>
</dbReference>
<reference evidence="5 6" key="1">
    <citation type="submission" date="2019-03" db="EMBL/GenBank/DDBJ databases">
        <title>Genomic Encyclopedia of Type Strains, Phase IV (KMG-V): Genome sequencing to study the core and pangenomes of soil and plant-associated prokaryotes.</title>
        <authorList>
            <person name="Whitman W."/>
        </authorList>
    </citation>
    <scope>NUCLEOTIDE SEQUENCE [LARGE SCALE GENOMIC DNA]</scope>
    <source>
        <strain evidence="5 6">Hc14</strain>
    </source>
</reference>
<evidence type="ECO:0000256" key="1">
    <source>
        <dbReference type="ARBA" id="ARBA00023015"/>
    </source>
</evidence>
<comment type="caution">
    <text evidence="5">The sequence shown here is derived from an EMBL/GenBank/DDBJ whole genome shotgun (WGS) entry which is preliminary data.</text>
</comment>
<dbReference type="InterPro" id="IPR016032">
    <property type="entry name" value="Sig_transdc_resp-reg_C-effctor"/>
</dbReference>
<dbReference type="PANTHER" id="PTHR44688:SF16">
    <property type="entry name" value="DNA-BINDING TRANSCRIPTIONAL ACTIVATOR DEVR_DOSR"/>
    <property type="match status" value="1"/>
</dbReference>
<accession>A0A4R3PZD4</accession>
<dbReference type="InterPro" id="IPR000792">
    <property type="entry name" value="Tscrpt_reg_LuxR_C"/>
</dbReference>
<dbReference type="Pfam" id="PF00196">
    <property type="entry name" value="GerE"/>
    <property type="match status" value="1"/>
</dbReference>
<gene>
    <name evidence="5" type="ORF">EV132_1108</name>
</gene>
<keyword evidence="1" id="KW-0805">Transcription regulation</keyword>
<keyword evidence="3" id="KW-0804">Transcription</keyword>
<dbReference type="Proteomes" id="UP000294576">
    <property type="component" value="Unassembled WGS sequence"/>
</dbReference>
<evidence type="ECO:0000256" key="3">
    <source>
        <dbReference type="ARBA" id="ARBA00023163"/>
    </source>
</evidence>
<evidence type="ECO:0000313" key="6">
    <source>
        <dbReference type="Proteomes" id="UP000294576"/>
    </source>
</evidence>
<evidence type="ECO:0000259" key="4">
    <source>
        <dbReference type="PROSITE" id="PS50043"/>
    </source>
</evidence>
<dbReference type="PANTHER" id="PTHR44688">
    <property type="entry name" value="DNA-BINDING TRANSCRIPTIONAL ACTIVATOR DEVR_DOSR"/>
    <property type="match status" value="1"/>
</dbReference>
<feature type="domain" description="HTH luxR-type" evidence="4">
    <location>
        <begin position="1"/>
        <end position="64"/>
    </location>
</feature>